<feature type="non-terminal residue" evidence="1">
    <location>
        <position position="1"/>
    </location>
</feature>
<comment type="caution">
    <text evidence="1">The sequence shown here is derived from an EMBL/GenBank/DDBJ whole genome shotgun (WGS) entry which is preliminary data.</text>
</comment>
<proteinExistence type="predicted"/>
<dbReference type="Proteomes" id="UP001150581">
    <property type="component" value="Unassembled WGS sequence"/>
</dbReference>
<sequence>NTPVGNETQDGSHYNDTQQVSVSSDNGAQSSSNTPVDDNSQDVSSNDETQQVSVSSDNGTQPSSTAPVDDNSQGVSSYDETQQVSVSSDNGTQPSSTAPVDDNSQGISSYDETQQVSVSSDNGTQPSSTAPVDDNSQGISSYDETQQVSVSSDNGTQPSSTAPVDDNSQGVSSNDETQQVSISSDDGAQSNTDSSTSSTFDPYDGVSIPPPPVIDENDDVATKLSSSSLTFGSEDISEPVISAPIPPDLQAMMAEDDSDDYVEEVYSYTILVSGEIYTTYATTRRAIGSSSDAQSAFKSYGPAAMTIVAALKQQHLSLQRRYSSAAAATTISSAEERKPLFDKILIANRGEIACRIMHTARKLGIKTVAVFSEADQDALHVKLADEAYLIGKAAVSESYLQSGKIIEVMKRSGAQAVHPGYGFLSENAAFADELADAGVTFIGPPGSAMRKMGSKSESKRIMIEAGVPVVPGYHGEQQDAGFLKEKAAEIGYPVLIKAVLGGGGKGMRIVRDADEFDMMLEASRREAMKSFGDQKVLIEKYLETPRHVEVQIFADSLGNAVHLFERDCSVQRRHQKIIEEAPAPGLLPEIRRMLGEKAVQAAKAVGYVGAGTVEFIMDCNTQEFFFMEMNTRLQVEHPVTEMVTGTDLVGWQLEVAAGNPLPQLQDEIQCTGHAFEARIYAENTDTGFLPDTGRLVHLRAPAESPDVRVETGVRSGDTISVHYDPMIAKLVVRGSNRREALRVLRKALAEYEVVGVHTNLGFLRRLAASPDFAAGDVETGFIEKHPELFPTKQAVPADTVALAGLALLADTAAQQAVRVDSLSPWAATDAFCINTAGSQSAEITSSDHTYKVTISGSTVSVAEADGAVSAFEDVLPEWTPRENGGTLRVLLGGRLCSASVVFGQKDYSVSVFDQGTATTFHVPRPQYVEDEGAGPAGSVAAPMSCKIVQVLVEKGAVVEKGAPLVLLEAMKMEHVIRAPSAGTVTDVYYKVGELVDEGKGLVAFEAATTTE</sequence>
<gene>
    <name evidence="1" type="ORF">LPJ66_007958</name>
</gene>
<accession>A0ACC1IFP8</accession>
<organism evidence="1 2">
    <name type="scientific">Kickxella alabastrina</name>
    <dbReference type="NCBI Taxonomy" id="61397"/>
    <lineage>
        <taxon>Eukaryota</taxon>
        <taxon>Fungi</taxon>
        <taxon>Fungi incertae sedis</taxon>
        <taxon>Zoopagomycota</taxon>
        <taxon>Kickxellomycotina</taxon>
        <taxon>Kickxellomycetes</taxon>
        <taxon>Kickxellales</taxon>
        <taxon>Kickxellaceae</taxon>
        <taxon>Kickxella</taxon>
    </lineage>
</organism>
<evidence type="ECO:0000313" key="2">
    <source>
        <dbReference type="Proteomes" id="UP001150581"/>
    </source>
</evidence>
<evidence type="ECO:0000313" key="1">
    <source>
        <dbReference type="EMBL" id="KAJ1889579.1"/>
    </source>
</evidence>
<dbReference type="EMBL" id="JANBPG010001517">
    <property type="protein sequence ID" value="KAJ1889579.1"/>
    <property type="molecule type" value="Genomic_DNA"/>
</dbReference>
<protein>
    <submittedName>
        <fullName evidence="1">Uncharacterized protein</fullName>
    </submittedName>
</protein>
<name>A0ACC1IFP8_9FUNG</name>
<reference evidence="1" key="1">
    <citation type="submission" date="2022-07" db="EMBL/GenBank/DDBJ databases">
        <title>Phylogenomic reconstructions and comparative analyses of Kickxellomycotina fungi.</title>
        <authorList>
            <person name="Reynolds N.K."/>
            <person name="Stajich J.E."/>
            <person name="Barry K."/>
            <person name="Grigoriev I.V."/>
            <person name="Crous P."/>
            <person name="Smith M.E."/>
        </authorList>
    </citation>
    <scope>NUCLEOTIDE SEQUENCE</scope>
    <source>
        <strain evidence="1">Benny 63K</strain>
    </source>
</reference>
<keyword evidence="2" id="KW-1185">Reference proteome</keyword>